<dbReference type="EMBL" id="BJTG01000005">
    <property type="protein sequence ID" value="GEJ57850.1"/>
    <property type="molecule type" value="Genomic_DNA"/>
</dbReference>
<evidence type="ECO:0000313" key="2">
    <source>
        <dbReference type="Proteomes" id="UP000503640"/>
    </source>
</evidence>
<dbReference type="RefSeq" id="WP_176065778.1">
    <property type="nucleotide sequence ID" value="NZ_BJTG01000005.1"/>
</dbReference>
<sequence length="345" mass="36481">MIELAATVERTRFVDPAGQPVEQVIEHRTDPFTGTVASINAALGEKARAFLGSTDPALLRELEERSRAGCPFCAAAEKATRFDPALVPEGQLRVGRSIAFPNLFSKASLDAVVVLDPGAHALFPSRLAADALGTALAAAAELGRRARARDPALVHHVAGMNFLAPGGSSVPHPHLQVQVRSAPYSGVARLLRAGRDAAARLGANAWEALLAQERGGPRAVGASGPVQWLAAWAPAHQKELWGLLPGKSSLVELDPAEAAAFGAGLAKAVAFYEEQGQHAFTLAFLSAPEPDPRHTLQVRLCARPAFRASYANYDTWFAPLLAGDDAHTEAPEAYAARLRARWGGP</sequence>
<dbReference type="Gene3D" id="3.30.428.10">
    <property type="entry name" value="HIT-like"/>
    <property type="match status" value="1"/>
</dbReference>
<gene>
    <name evidence="1" type="ORF">AMYX_25910</name>
</gene>
<evidence type="ECO:0008006" key="3">
    <source>
        <dbReference type="Google" id="ProtNLM"/>
    </source>
</evidence>
<protein>
    <recommendedName>
        <fullName evidence="3">Galactose-1-phosphate uridylyltransferase</fullName>
    </recommendedName>
</protein>
<accession>A0A7I9VP14</accession>
<name>A0A7I9VP14_9BACT</name>
<dbReference type="Proteomes" id="UP000503640">
    <property type="component" value="Unassembled WGS sequence"/>
</dbReference>
<organism evidence="1 2">
    <name type="scientific">Anaeromyxobacter diazotrophicus</name>
    <dbReference type="NCBI Taxonomy" id="2590199"/>
    <lineage>
        <taxon>Bacteria</taxon>
        <taxon>Pseudomonadati</taxon>
        <taxon>Myxococcota</taxon>
        <taxon>Myxococcia</taxon>
        <taxon>Myxococcales</taxon>
        <taxon>Cystobacterineae</taxon>
        <taxon>Anaeromyxobacteraceae</taxon>
        <taxon>Anaeromyxobacter</taxon>
    </lineage>
</organism>
<comment type="caution">
    <text evidence="1">The sequence shown here is derived from an EMBL/GenBank/DDBJ whole genome shotgun (WGS) entry which is preliminary data.</text>
</comment>
<proteinExistence type="predicted"/>
<keyword evidence="2" id="KW-1185">Reference proteome</keyword>
<dbReference type="SUPFAM" id="SSF54197">
    <property type="entry name" value="HIT-like"/>
    <property type="match status" value="1"/>
</dbReference>
<reference evidence="2" key="1">
    <citation type="journal article" date="2020" name="Appl. Environ. Microbiol.">
        <title>Diazotrophic Anaeromyxobacter Isolates from Soils.</title>
        <authorList>
            <person name="Masuda Y."/>
            <person name="Yamanaka H."/>
            <person name="Xu Z.X."/>
            <person name="Shiratori Y."/>
            <person name="Aono T."/>
            <person name="Amachi S."/>
            <person name="Senoo K."/>
            <person name="Itoh H."/>
        </authorList>
    </citation>
    <scope>NUCLEOTIDE SEQUENCE [LARGE SCALE GENOMIC DNA]</scope>
    <source>
        <strain evidence="2">R267</strain>
    </source>
</reference>
<dbReference type="AlphaFoldDB" id="A0A7I9VP14"/>
<evidence type="ECO:0000313" key="1">
    <source>
        <dbReference type="EMBL" id="GEJ57850.1"/>
    </source>
</evidence>
<dbReference type="InterPro" id="IPR036265">
    <property type="entry name" value="HIT-like_sf"/>
</dbReference>